<protein>
    <submittedName>
        <fullName evidence="2">Uncharacterized protein</fullName>
    </submittedName>
</protein>
<sequence>MGWKIGVFTYGGRRKLTLVACVLAYTIVAALTLGPIFYLGIPHYANEYLFANVVNVEQDGTKYQHTLIWNSPVEGTSLSRGQEYLYNNTEEPIYLVSVSYVPVKSHYPVFGGGVQLKEVIEPKEIIKNSYNVFSYLEIPPDTITEKMRRFELTSSKTYFFIVSEDQYFKLINTP</sequence>
<keyword evidence="1" id="KW-0472">Membrane</keyword>
<dbReference type="Proteomes" id="UP000306630">
    <property type="component" value="Unassembled WGS sequence"/>
</dbReference>
<keyword evidence="1" id="KW-1133">Transmembrane helix</keyword>
<reference evidence="2 3" key="1">
    <citation type="submission" date="2019-04" db="EMBL/GenBank/DDBJ databases">
        <title>Microbes associate with the intestines of laboratory mice.</title>
        <authorList>
            <person name="Navarre W."/>
            <person name="Wong E."/>
            <person name="Huang K."/>
            <person name="Tropini C."/>
            <person name="Ng K."/>
            <person name="Yu B."/>
        </authorList>
    </citation>
    <scope>NUCLEOTIDE SEQUENCE [LARGE SCALE GENOMIC DNA]</scope>
    <source>
        <strain evidence="2 3">NM06_A21</strain>
    </source>
</reference>
<keyword evidence="1" id="KW-0812">Transmembrane</keyword>
<evidence type="ECO:0000256" key="1">
    <source>
        <dbReference type="SAM" id="Phobius"/>
    </source>
</evidence>
<proteinExistence type="predicted"/>
<comment type="caution">
    <text evidence="2">The sequence shown here is derived from an EMBL/GenBank/DDBJ whole genome shotgun (WGS) entry which is preliminary data.</text>
</comment>
<evidence type="ECO:0000313" key="3">
    <source>
        <dbReference type="Proteomes" id="UP000306630"/>
    </source>
</evidence>
<organism evidence="2 3">
    <name type="scientific">Muribaculum intestinale</name>
    <dbReference type="NCBI Taxonomy" id="1796646"/>
    <lineage>
        <taxon>Bacteria</taxon>
        <taxon>Pseudomonadati</taxon>
        <taxon>Bacteroidota</taxon>
        <taxon>Bacteroidia</taxon>
        <taxon>Bacteroidales</taxon>
        <taxon>Muribaculaceae</taxon>
        <taxon>Muribaculum</taxon>
    </lineage>
</organism>
<dbReference type="EMBL" id="SRYD01000043">
    <property type="protein sequence ID" value="TGY72071.1"/>
    <property type="molecule type" value="Genomic_DNA"/>
</dbReference>
<gene>
    <name evidence="2" type="ORF">E5333_10610</name>
</gene>
<feature type="transmembrane region" description="Helical" evidence="1">
    <location>
        <begin position="16"/>
        <end position="41"/>
    </location>
</feature>
<dbReference type="RefSeq" id="WP_135993589.1">
    <property type="nucleotide sequence ID" value="NZ_SRYD01000043.1"/>
</dbReference>
<dbReference type="AlphaFoldDB" id="A0A4S2FS78"/>
<accession>A0A4S2FS78</accession>
<name>A0A4S2FS78_9BACT</name>
<evidence type="ECO:0000313" key="2">
    <source>
        <dbReference type="EMBL" id="TGY72071.1"/>
    </source>
</evidence>